<organism evidence="2 3">
    <name type="scientific">Nocardioides zeae</name>
    <dbReference type="NCBI Taxonomy" id="1457234"/>
    <lineage>
        <taxon>Bacteria</taxon>
        <taxon>Bacillati</taxon>
        <taxon>Actinomycetota</taxon>
        <taxon>Actinomycetes</taxon>
        <taxon>Propionibacteriales</taxon>
        <taxon>Nocardioidaceae</taxon>
        <taxon>Nocardioides</taxon>
    </lineage>
</organism>
<accession>A0A6P0HGX3</accession>
<proteinExistence type="predicted"/>
<dbReference type="EMBL" id="JAAGXA010000003">
    <property type="protein sequence ID" value="NEN77786.1"/>
    <property type="molecule type" value="Genomic_DNA"/>
</dbReference>
<evidence type="ECO:0000256" key="1">
    <source>
        <dbReference type="SAM" id="Phobius"/>
    </source>
</evidence>
<dbReference type="AlphaFoldDB" id="A0A6P0HGX3"/>
<keyword evidence="1" id="KW-0472">Membrane</keyword>
<sequence>MGDETLRMLVGIGVVLLLGFVVLAMIYRFRRLPFAHRALFQPAPRVLGDADGQRFLAVPTVSTHRGRPGRMQPVRGHVSRADEVVVGPAGVDHHRRSLVRPLARQVLPYDEVRSVEARSAHGAAQVAVLLQDGSELLISAASPAAQQAAVAEIRWRCGDGDAPPGTS</sequence>
<evidence type="ECO:0000313" key="3">
    <source>
        <dbReference type="Proteomes" id="UP000468687"/>
    </source>
</evidence>
<feature type="transmembrane region" description="Helical" evidence="1">
    <location>
        <begin position="6"/>
        <end position="27"/>
    </location>
</feature>
<comment type="caution">
    <text evidence="2">The sequence shown here is derived from an EMBL/GenBank/DDBJ whole genome shotgun (WGS) entry which is preliminary data.</text>
</comment>
<name>A0A6P0HGX3_9ACTN</name>
<protein>
    <submittedName>
        <fullName evidence="2">Uncharacterized protein</fullName>
    </submittedName>
</protein>
<evidence type="ECO:0000313" key="2">
    <source>
        <dbReference type="EMBL" id="NEN77786.1"/>
    </source>
</evidence>
<keyword evidence="1" id="KW-1133">Transmembrane helix</keyword>
<keyword evidence="3" id="KW-1185">Reference proteome</keyword>
<dbReference type="Proteomes" id="UP000468687">
    <property type="component" value="Unassembled WGS sequence"/>
</dbReference>
<reference evidence="2 3" key="1">
    <citation type="journal article" date="2014" name="Int. J. Syst. Evol. Microbiol.">
        <title>Nocardioides zeae sp. nov., isolated from the stem of Zea mays.</title>
        <authorList>
            <person name="Glaeser S.P."/>
            <person name="McInroy J.A."/>
            <person name="Busse H.J."/>
            <person name="Kampfer P."/>
        </authorList>
    </citation>
    <scope>NUCLEOTIDE SEQUENCE [LARGE SCALE GENOMIC DNA]</scope>
    <source>
        <strain evidence="2 3">JCM 30728</strain>
    </source>
</reference>
<gene>
    <name evidence="2" type="ORF">G3T38_05795</name>
</gene>
<dbReference type="RefSeq" id="WP_163771150.1">
    <property type="nucleotide sequence ID" value="NZ_JAAGXA010000003.1"/>
</dbReference>
<keyword evidence="1" id="KW-0812">Transmembrane</keyword>